<feature type="region of interest" description="Disordered" evidence="1">
    <location>
        <begin position="44"/>
        <end position="78"/>
    </location>
</feature>
<evidence type="ECO:0000256" key="1">
    <source>
        <dbReference type="SAM" id="MobiDB-lite"/>
    </source>
</evidence>
<dbReference type="EMBL" id="JACEIK010002502">
    <property type="protein sequence ID" value="MCD9637521.1"/>
    <property type="molecule type" value="Genomic_DNA"/>
</dbReference>
<evidence type="ECO:0000313" key="2">
    <source>
        <dbReference type="EMBL" id="MCD9637521.1"/>
    </source>
</evidence>
<evidence type="ECO:0000313" key="3">
    <source>
        <dbReference type="Proteomes" id="UP000823775"/>
    </source>
</evidence>
<keyword evidence="3" id="KW-1185">Reference proteome</keyword>
<accession>A0ABS8UTP2</accession>
<feature type="compositionally biased region" description="Acidic residues" evidence="1">
    <location>
        <begin position="58"/>
        <end position="71"/>
    </location>
</feature>
<dbReference type="Proteomes" id="UP000823775">
    <property type="component" value="Unassembled WGS sequence"/>
</dbReference>
<organism evidence="2 3">
    <name type="scientific">Datura stramonium</name>
    <name type="common">Jimsonweed</name>
    <name type="synonym">Common thornapple</name>
    <dbReference type="NCBI Taxonomy" id="4076"/>
    <lineage>
        <taxon>Eukaryota</taxon>
        <taxon>Viridiplantae</taxon>
        <taxon>Streptophyta</taxon>
        <taxon>Embryophyta</taxon>
        <taxon>Tracheophyta</taxon>
        <taxon>Spermatophyta</taxon>
        <taxon>Magnoliopsida</taxon>
        <taxon>eudicotyledons</taxon>
        <taxon>Gunneridae</taxon>
        <taxon>Pentapetalae</taxon>
        <taxon>asterids</taxon>
        <taxon>lamiids</taxon>
        <taxon>Solanales</taxon>
        <taxon>Solanaceae</taxon>
        <taxon>Solanoideae</taxon>
        <taxon>Datureae</taxon>
        <taxon>Datura</taxon>
    </lineage>
</organism>
<proteinExistence type="predicted"/>
<protein>
    <submittedName>
        <fullName evidence="2">Uncharacterized protein</fullName>
    </submittedName>
</protein>
<sequence>MSLKFGMDCIGLDTPFPYCDHYVMQGKGQSYLKMKVNTHDMMSSTLDRGKDEESNASYDDDDAVDNDDDKENESADGGYDIDIGDHGRCAKHLLGRSTSLLPLRGEDQSHHGIKQLLMVTMWVDSITIIPNSSTRYLTANASVARWLDHDPLCGLFGEIFPVTPTSIFKFGSVGNARKLKSRLELQ</sequence>
<gene>
    <name evidence="2" type="ORF">HAX54_020854</name>
</gene>
<name>A0ABS8UTP2_DATST</name>
<reference evidence="2 3" key="1">
    <citation type="journal article" date="2021" name="BMC Genomics">
        <title>Datura genome reveals duplications of psychoactive alkaloid biosynthetic genes and high mutation rate following tissue culture.</title>
        <authorList>
            <person name="Rajewski A."/>
            <person name="Carter-House D."/>
            <person name="Stajich J."/>
            <person name="Litt A."/>
        </authorList>
    </citation>
    <scope>NUCLEOTIDE SEQUENCE [LARGE SCALE GENOMIC DNA]</scope>
    <source>
        <strain evidence="2">AR-01</strain>
    </source>
</reference>
<comment type="caution">
    <text evidence="2">The sequence shown here is derived from an EMBL/GenBank/DDBJ whole genome shotgun (WGS) entry which is preliminary data.</text>
</comment>